<proteinExistence type="predicted"/>
<dbReference type="OrthoDB" id="1795687at2"/>
<dbReference type="EMBL" id="FQXJ01000004">
    <property type="protein sequence ID" value="SHH65147.1"/>
    <property type="molecule type" value="Genomic_DNA"/>
</dbReference>
<name>A0A1M5UQ73_9FIRM</name>
<dbReference type="AlphaFoldDB" id="A0A1M5UQ73"/>
<organism evidence="1 2">
    <name type="scientific">Desulfosporosinus lacus DSM 15449</name>
    <dbReference type="NCBI Taxonomy" id="1121420"/>
    <lineage>
        <taxon>Bacteria</taxon>
        <taxon>Bacillati</taxon>
        <taxon>Bacillota</taxon>
        <taxon>Clostridia</taxon>
        <taxon>Eubacteriales</taxon>
        <taxon>Desulfitobacteriaceae</taxon>
        <taxon>Desulfosporosinus</taxon>
    </lineage>
</organism>
<accession>A0A1M5UQ73</accession>
<dbReference type="STRING" id="1121420.SAMN02746098_01035"/>
<evidence type="ECO:0000313" key="1">
    <source>
        <dbReference type="EMBL" id="SHH65147.1"/>
    </source>
</evidence>
<protein>
    <submittedName>
        <fullName evidence="1">Uncharacterized protein</fullName>
    </submittedName>
</protein>
<keyword evidence="2" id="KW-1185">Reference proteome</keyword>
<gene>
    <name evidence="1" type="ORF">SAMN02746098_01035</name>
</gene>
<reference evidence="2" key="1">
    <citation type="submission" date="2016-11" db="EMBL/GenBank/DDBJ databases">
        <authorList>
            <person name="Varghese N."/>
            <person name="Submissions S."/>
        </authorList>
    </citation>
    <scope>NUCLEOTIDE SEQUENCE [LARGE SCALE GENOMIC DNA]</scope>
    <source>
        <strain evidence="2">DSM 15449</strain>
    </source>
</reference>
<sequence>MPWIEIALSPRSEWNEDGLKDWALALGTFLTEKGTGLNPQIQMLPGYNVVQLGDAGIGDLTLSSAERLVILDGLSLKGNVECDFARFVVRFALQMGALGVCVSNASLSEKSFWQKLGGVIQPDPVPLEGAISHDKVGIRQLSKFSLSVTYESEPVLCLEPITCNAHPPGPISLAQRRLEKMYGGCPLGFASRAAVHSPWIISREQWTDLLSFSRLQAFDLLEHIVNKAQDV</sequence>
<dbReference type="RefSeq" id="WP_073028357.1">
    <property type="nucleotide sequence ID" value="NZ_FQXJ01000004.1"/>
</dbReference>
<dbReference type="Proteomes" id="UP000183954">
    <property type="component" value="Unassembled WGS sequence"/>
</dbReference>
<evidence type="ECO:0000313" key="2">
    <source>
        <dbReference type="Proteomes" id="UP000183954"/>
    </source>
</evidence>